<name>A0A484FJL9_COLOR</name>
<dbReference type="AlphaFoldDB" id="A0A484FJL9"/>
<accession>A0A484FJL9</accession>
<organism evidence="1 2">
    <name type="scientific">Colletotrichum orbiculare (strain 104-T / ATCC 96160 / CBS 514.97 / LARS 414 / MAFF 240422)</name>
    <name type="common">Cucumber anthracnose fungus</name>
    <name type="synonym">Colletotrichum lagenarium</name>
    <dbReference type="NCBI Taxonomy" id="1213857"/>
    <lineage>
        <taxon>Eukaryota</taxon>
        <taxon>Fungi</taxon>
        <taxon>Dikarya</taxon>
        <taxon>Ascomycota</taxon>
        <taxon>Pezizomycotina</taxon>
        <taxon>Sordariomycetes</taxon>
        <taxon>Hypocreomycetidae</taxon>
        <taxon>Glomerellales</taxon>
        <taxon>Glomerellaceae</taxon>
        <taxon>Colletotrichum</taxon>
        <taxon>Colletotrichum orbiculare species complex</taxon>
    </lineage>
</organism>
<reference evidence="2" key="2">
    <citation type="journal article" date="2019" name="Mol. Plant Microbe Interact.">
        <title>Genome sequence resources for four phytopathogenic fungi from the Colletotrichum orbiculare species complex.</title>
        <authorList>
            <person name="Gan P."/>
            <person name="Tsushima A."/>
            <person name="Narusaka M."/>
            <person name="Narusaka Y."/>
            <person name="Takano Y."/>
            <person name="Kubo Y."/>
            <person name="Shirasu K."/>
        </authorList>
    </citation>
    <scope>GENOME REANNOTATION</scope>
    <source>
        <strain evidence="2">104-T / ATCC 96160 / CBS 514.97 / LARS 414 / MAFF 240422</strain>
    </source>
</reference>
<evidence type="ECO:0000313" key="2">
    <source>
        <dbReference type="Proteomes" id="UP000014480"/>
    </source>
</evidence>
<dbReference type="EMBL" id="AMCV02000026">
    <property type="protein sequence ID" value="TDZ17936.1"/>
    <property type="molecule type" value="Genomic_DNA"/>
</dbReference>
<gene>
    <name evidence="1" type="ORF">Cob_v009139</name>
</gene>
<keyword evidence="2" id="KW-1185">Reference proteome</keyword>
<dbReference type="Proteomes" id="UP000014480">
    <property type="component" value="Unassembled WGS sequence"/>
</dbReference>
<protein>
    <submittedName>
        <fullName evidence="1">Uncharacterized protein</fullName>
    </submittedName>
</protein>
<reference evidence="2" key="1">
    <citation type="journal article" date="2013" name="New Phytol.">
        <title>Comparative genomic and transcriptomic analyses reveal the hemibiotrophic stage shift of Colletotrichum fungi.</title>
        <authorList>
            <person name="Gan P."/>
            <person name="Ikeda K."/>
            <person name="Irieda H."/>
            <person name="Narusaka M."/>
            <person name="O'Connell R.J."/>
            <person name="Narusaka Y."/>
            <person name="Takano Y."/>
            <person name="Kubo Y."/>
            <person name="Shirasu K."/>
        </authorList>
    </citation>
    <scope>NUCLEOTIDE SEQUENCE [LARGE SCALE GENOMIC DNA]</scope>
    <source>
        <strain evidence="2">104-T / ATCC 96160 / CBS 514.97 / LARS 414 / MAFF 240422</strain>
    </source>
</reference>
<sequence length="74" mass="8041">MSCERHGTPLTYSSIQSISPVPVCSLCTLHFAPCHSISPLSPRLTSYNSFTFNQTQRAWSTSLSLPLANLSAPT</sequence>
<comment type="caution">
    <text evidence="1">The sequence shown here is derived from an EMBL/GenBank/DDBJ whole genome shotgun (WGS) entry which is preliminary data.</text>
</comment>
<evidence type="ECO:0000313" key="1">
    <source>
        <dbReference type="EMBL" id="TDZ17936.1"/>
    </source>
</evidence>
<proteinExistence type="predicted"/>